<dbReference type="FunFam" id="1.10.10.10:FF:000001">
    <property type="entry name" value="LysR family transcriptional regulator"/>
    <property type="match status" value="1"/>
</dbReference>
<dbReference type="PANTHER" id="PTHR30579">
    <property type="entry name" value="TRANSCRIPTIONAL REGULATOR"/>
    <property type="match status" value="1"/>
</dbReference>
<sequence length="298" mass="31353">MTVVLDIDLLRTFAVLSDSLSFTQAGDRLGATQSAISVRVKKLEERIGRALFERNPRSVALTPFGADFLADARRILAVHDEALRRAAAKDAPMELAIGISEHAGGHHLTAALSAMRALAPRLRIRVQLGLSDTLIDEFDRGQLDAVIVRRNIAAEPGRAEDARERSGAGRMLFRDDLVWAAAPSLVLLPGEPVPLATIGAPCNARVAAVTALEAAGLPWTEVMSSRGLAAIQAAVAAGLGVGCFGLRHVPAGVRTLGPPDGLPPLPASEAVLFERGDRPAVSEVIARFAAAIRDAARG</sequence>
<keyword evidence="2" id="KW-0805">Transcription regulation</keyword>
<dbReference type="Gene3D" id="1.10.10.10">
    <property type="entry name" value="Winged helix-like DNA-binding domain superfamily/Winged helix DNA-binding domain"/>
    <property type="match status" value="1"/>
</dbReference>
<dbReference type="AlphaFoldDB" id="A0A931I0S7"/>
<dbReference type="Pfam" id="PF03466">
    <property type="entry name" value="LysR_substrate"/>
    <property type="match status" value="1"/>
</dbReference>
<evidence type="ECO:0000313" key="6">
    <source>
        <dbReference type="EMBL" id="MBH0237230.1"/>
    </source>
</evidence>
<dbReference type="PANTHER" id="PTHR30579:SF7">
    <property type="entry name" value="HTH-TYPE TRANSCRIPTIONAL REGULATOR LRHA-RELATED"/>
    <property type="match status" value="1"/>
</dbReference>
<evidence type="ECO:0000256" key="3">
    <source>
        <dbReference type="ARBA" id="ARBA00023125"/>
    </source>
</evidence>
<gene>
    <name evidence="6" type="ORF">I5731_05300</name>
</gene>
<keyword evidence="3" id="KW-0238">DNA-binding</keyword>
<name>A0A931I0S7_9HYPH</name>
<dbReference type="Gene3D" id="3.40.190.10">
    <property type="entry name" value="Periplasmic binding protein-like II"/>
    <property type="match status" value="2"/>
</dbReference>
<dbReference type="InterPro" id="IPR050176">
    <property type="entry name" value="LTTR"/>
</dbReference>
<reference evidence="6" key="1">
    <citation type="submission" date="2020-12" db="EMBL/GenBank/DDBJ databases">
        <title>Methylobrevis albus sp. nov., isolated from fresh water lack sediment.</title>
        <authorList>
            <person name="Zou Q."/>
        </authorList>
    </citation>
    <scope>NUCLEOTIDE SEQUENCE</scope>
    <source>
        <strain evidence="6">L22</strain>
    </source>
</reference>
<evidence type="ECO:0000256" key="4">
    <source>
        <dbReference type="ARBA" id="ARBA00023163"/>
    </source>
</evidence>
<organism evidence="6 7">
    <name type="scientific">Methylobrevis albus</name>
    <dbReference type="NCBI Taxonomy" id="2793297"/>
    <lineage>
        <taxon>Bacteria</taxon>
        <taxon>Pseudomonadati</taxon>
        <taxon>Pseudomonadota</taxon>
        <taxon>Alphaproteobacteria</taxon>
        <taxon>Hyphomicrobiales</taxon>
        <taxon>Pleomorphomonadaceae</taxon>
        <taxon>Methylobrevis</taxon>
    </lineage>
</organism>
<dbReference type="PROSITE" id="PS50931">
    <property type="entry name" value="HTH_LYSR"/>
    <property type="match status" value="1"/>
</dbReference>
<comment type="similarity">
    <text evidence="1">Belongs to the LysR transcriptional regulatory family.</text>
</comment>
<evidence type="ECO:0000259" key="5">
    <source>
        <dbReference type="PROSITE" id="PS50931"/>
    </source>
</evidence>
<dbReference type="InterPro" id="IPR036388">
    <property type="entry name" value="WH-like_DNA-bd_sf"/>
</dbReference>
<dbReference type="SUPFAM" id="SSF46785">
    <property type="entry name" value="Winged helix' DNA-binding domain"/>
    <property type="match status" value="1"/>
</dbReference>
<dbReference type="EMBL" id="JADZLT010000042">
    <property type="protein sequence ID" value="MBH0237230.1"/>
    <property type="molecule type" value="Genomic_DNA"/>
</dbReference>
<accession>A0A931I0S7</accession>
<evidence type="ECO:0000313" key="7">
    <source>
        <dbReference type="Proteomes" id="UP000631694"/>
    </source>
</evidence>
<keyword evidence="4" id="KW-0804">Transcription</keyword>
<evidence type="ECO:0000256" key="2">
    <source>
        <dbReference type="ARBA" id="ARBA00023015"/>
    </source>
</evidence>
<dbReference type="InterPro" id="IPR000847">
    <property type="entry name" value="LysR_HTH_N"/>
</dbReference>
<dbReference type="GO" id="GO:0003700">
    <property type="term" value="F:DNA-binding transcription factor activity"/>
    <property type="evidence" value="ECO:0007669"/>
    <property type="project" value="InterPro"/>
</dbReference>
<dbReference type="Pfam" id="PF00126">
    <property type="entry name" value="HTH_1"/>
    <property type="match status" value="1"/>
</dbReference>
<comment type="caution">
    <text evidence="6">The sequence shown here is derived from an EMBL/GenBank/DDBJ whole genome shotgun (WGS) entry which is preliminary data.</text>
</comment>
<dbReference type="GO" id="GO:0003677">
    <property type="term" value="F:DNA binding"/>
    <property type="evidence" value="ECO:0007669"/>
    <property type="project" value="UniProtKB-KW"/>
</dbReference>
<evidence type="ECO:0000256" key="1">
    <source>
        <dbReference type="ARBA" id="ARBA00009437"/>
    </source>
</evidence>
<dbReference type="InterPro" id="IPR036390">
    <property type="entry name" value="WH_DNA-bd_sf"/>
</dbReference>
<protein>
    <submittedName>
        <fullName evidence="6">LysR family transcriptional regulator</fullName>
    </submittedName>
</protein>
<dbReference type="InterPro" id="IPR005119">
    <property type="entry name" value="LysR_subst-bd"/>
</dbReference>
<dbReference type="PRINTS" id="PR00039">
    <property type="entry name" value="HTHLYSR"/>
</dbReference>
<dbReference type="SUPFAM" id="SSF53850">
    <property type="entry name" value="Periplasmic binding protein-like II"/>
    <property type="match status" value="1"/>
</dbReference>
<keyword evidence="7" id="KW-1185">Reference proteome</keyword>
<dbReference type="Proteomes" id="UP000631694">
    <property type="component" value="Unassembled WGS sequence"/>
</dbReference>
<feature type="domain" description="HTH lysR-type" evidence="5">
    <location>
        <begin position="5"/>
        <end position="62"/>
    </location>
</feature>
<dbReference type="RefSeq" id="WP_197310331.1">
    <property type="nucleotide sequence ID" value="NZ_JADZLT010000042.1"/>
</dbReference>
<proteinExistence type="inferred from homology"/>